<feature type="region of interest" description="Disordered" evidence="1">
    <location>
        <begin position="206"/>
        <end position="229"/>
    </location>
</feature>
<feature type="compositionally biased region" description="Polar residues" evidence="1">
    <location>
        <begin position="271"/>
        <end position="281"/>
    </location>
</feature>
<feature type="compositionally biased region" description="Basic and acidic residues" evidence="1">
    <location>
        <begin position="282"/>
        <end position="291"/>
    </location>
</feature>
<evidence type="ECO:0008006" key="4">
    <source>
        <dbReference type="Google" id="ProtNLM"/>
    </source>
</evidence>
<organism evidence="2 3">
    <name type="scientific">Reinekea forsetii</name>
    <dbReference type="NCBI Taxonomy" id="1336806"/>
    <lineage>
        <taxon>Bacteria</taxon>
        <taxon>Pseudomonadati</taxon>
        <taxon>Pseudomonadota</taxon>
        <taxon>Gammaproteobacteria</taxon>
        <taxon>Oceanospirillales</taxon>
        <taxon>Saccharospirillaceae</taxon>
        <taxon>Reinekea</taxon>
    </lineage>
</organism>
<sequence length="846" mass="93933">MTATVNDYSLAKNAEPALVSGLGQHHSDRNTAKPQAYLTISLSEIEAMLSNPQQVEKAEARWFIPSTLMDRRHAKQHDEGEYWALWAETDAPTATLNDMVTAISAKLPGVQMLAYTTKSATKIKQKARFVLPLDEAIDGKTFIIMQNIFNSILAEANIVPDRANERAGQLCYLPNRGDCYITEHVIGDKLSPSMWRDRITQAVEEQKQEQKAQTERMAAAKVKQHQRQQTDQLSPIDAFNEAYELPLLFAQYGYPKKGSKWLSPNSSSKSPGVTTKSNRWMSSHESDRDVGVGRANNSGASGDAFDLFMFYEHGNDRTAALKALGNTFTTPDGTTLTKSNQRNYMQQAAAAGPLMVNSSVTNWPSLADPFTEYPVPAFPMEILPDAFKSYCEEKSAQSGFDPGGYAFCLLITAGNTIDHRAKLNLGPFKVPAFLWGGIVGDSGQGKSPVIKTSTFAADDINTATVKESIRLLIKWNKAVKRATTDKTDPPPKPEWKQRHATDLTTEALAQLLGHNPEGVNLYFDEITEFIGRMDAYSGKDGGKDRGVYLRSYDGGQVSINRVSKTPLVVEDFSVGILAGIQPEKLAQLFRKSGGGSDGLYQRFLMYCLRPAGEVDYMAHNDPLAASSVSSIFKTLDGYTGFQVELSNEAKRMMMDYHNSIRKLAQRTSAQRFGEHLDKFPGMLGRISFSLHLIDAAANETDPRRLLKPETMDKGMRLMGVLYRHSEAVYRVLDMQTDDIRKLVVSTAEAALAKKWITFKRGDLTRDATYWQQADNHQAEAAIDNLIELGWIVDITPATVPGKRGRRSDGVFSVNPLVHKQFQNHAARIKQARTERYAALKNVTISN</sequence>
<evidence type="ECO:0000256" key="1">
    <source>
        <dbReference type="SAM" id="MobiDB-lite"/>
    </source>
</evidence>
<feature type="region of interest" description="Disordered" evidence="1">
    <location>
        <begin position="258"/>
        <end position="295"/>
    </location>
</feature>
<accession>A0A2K8KNM0</accession>
<name>A0A2K8KNM0_9GAMM</name>
<reference evidence="2 3" key="1">
    <citation type="journal article" date="2017" name="Environ. Microbiol.">
        <title>Genomic and physiological analyses of 'Reinekea forsetii' reveal a versatile opportunistic lifestyle during spring algae blooms.</title>
        <authorList>
            <person name="Avci B."/>
            <person name="Hahnke R.L."/>
            <person name="Chafee M."/>
            <person name="Fischer T."/>
            <person name="Gruber-Vodicka H."/>
            <person name="Tegetmeyer H.E."/>
            <person name="Harder J."/>
            <person name="Fuchs B.M."/>
            <person name="Amann R.I."/>
            <person name="Teeling H."/>
        </authorList>
    </citation>
    <scope>NUCLEOTIDE SEQUENCE [LARGE SCALE GENOMIC DNA]</scope>
    <source>
        <strain evidence="2 3">Hel1_31_D35</strain>
    </source>
</reference>
<dbReference type="Pfam" id="PF13148">
    <property type="entry name" value="DUF3987"/>
    <property type="match status" value="1"/>
</dbReference>
<feature type="compositionally biased region" description="Low complexity" evidence="1">
    <location>
        <begin position="260"/>
        <end position="270"/>
    </location>
</feature>
<keyword evidence="3" id="KW-1185">Reference proteome</keyword>
<dbReference type="KEGG" id="rfo:REIFOR_01249"/>
<evidence type="ECO:0000313" key="2">
    <source>
        <dbReference type="EMBL" id="ATX76395.1"/>
    </source>
</evidence>
<dbReference type="AlphaFoldDB" id="A0A2K8KNM0"/>
<dbReference type="InterPro" id="IPR025048">
    <property type="entry name" value="DUF3987"/>
</dbReference>
<dbReference type="Proteomes" id="UP000229757">
    <property type="component" value="Chromosome"/>
</dbReference>
<dbReference type="RefSeq" id="WP_100256738.1">
    <property type="nucleotide sequence ID" value="NZ_CP011797.1"/>
</dbReference>
<proteinExistence type="predicted"/>
<protein>
    <recommendedName>
        <fullName evidence="4">DUF3987 domain-containing protein</fullName>
    </recommendedName>
</protein>
<evidence type="ECO:0000313" key="3">
    <source>
        <dbReference type="Proteomes" id="UP000229757"/>
    </source>
</evidence>
<dbReference type="EMBL" id="CP011797">
    <property type="protein sequence ID" value="ATX76395.1"/>
    <property type="molecule type" value="Genomic_DNA"/>
</dbReference>
<gene>
    <name evidence="2" type="ORF">REIFOR_01249</name>
</gene>
<dbReference type="OrthoDB" id="9763644at2"/>